<name>A0ABD2QJ71_9PLAT</name>
<evidence type="ECO:0000313" key="2">
    <source>
        <dbReference type="EMBL" id="KAL3319392.1"/>
    </source>
</evidence>
<dbReference type="Pfam" id="PF26038">
    <property type="entry name" value="Dimer_MINDY4_N"/>
    <property type="match status" value="1"/>
</dbReference>
<comment type="caution">
    <text evidence="2">The sequence shown here is derived from an EMBL/GenBank/DDBJ whole genome shotgun (WGS) entry which is preliminary data.</text>
</comment>
<organism evidence="2 3">
    <name type="scientific">Cichlidogyrus casuarinus</name>
    <dbReference type="NCBI Taxonomy" id="1844966"/>
    <lineage>
        <taxon>Eukaryota</taxon>
        <taxon>Metazoa</taxon>
        <taxon>Spiralia</taxon>
        <taxon>Lophotrochozoa</taxon>
        <taxon>Platyhelminthes</taxon>
        <taxon>Monogenea</taxon>
        <taxon>Monopisthocotylea</taxon>
        <taxon>Dactylogyridea</taxon>
        <taxon>Ancyrocephalidae</taxon>
        <taxon>Cichlidogyrus</taxon>
    </lineage>
</organism>
<sequence>MANLEIEEFKEMILRCMTSSGATDRIKANIQAELSNVMKVEHTLSVHKNEDDLIIESLISEYLNFKGYRYTEKVFNNEVGSDSNSLPRNSLTSMLNLRVLLKKDTNQPQENTQKMLPLLYYITESLRNQ</sequence>
<feature type="domain" description="MINDY4 N-terminal dimerisation" evidence="1">
    <location>
        <begin position="54"/>
        <end position="109"/>
    </location>
</feature>
<dbReference type="EMBL" id="JBJKFK010000140">
    <property type="protein sequence ID" value="KAL3319392.1"/>
    <property type="molecule type" value="Genomic_DNA"/>
</dbReference>
<protein>
    <recommendedName>
        <fullName evidence="1">MINDY4 N-terminal dimerisation domain-containing protein</fullName>
    </recommendedName>
</protein>
<dbReference type="InterPro" id="IPR059022">
    <property type="entry name" value="MINDY4_N"/>
</dbReference>
<dbReference type="Gene3D" id="1.20.960.40">
    <property type="match status" value="1"/>
</dbReference>
<dbReference type="PROSITE" id="PS50896">
    <property type="entry name" value="LISH"/>
    <property type="match status" value="1"/>
</dbReference>
<accession>A0ABD2QJ71</accession>
<gene>
    <name evidence="2" type="ORF">Ciccas_001942</name>
</gene>
<proteinExistence type="predicted"/>
<reference evidence="2 3" key="1">
    <citation type="submission" date="2024-11" db="EMBL/GenBank/DDBJ databases">
        <title>Adaptive evolution of stress response genes in parasites aligns with host niche diversity.</title>
        <authorList>
            <person name="Hahn C."/>
            <person name="Resl P."/>
        </authorList>
    </citation>
    <scope>NUCLEOTIDE SEQUENCE [LARGE SCALE GENOMIC DNA]</scope>
    <source>
        <strain evidence="2">EGGRZ-B1_66</strain>
        <tissue evidence="2">Body</tissue>
    </source>
</reference>
<dbReference type="Proteomes" id="UP001626550">
    <property type="component" value="Unassembled WGS sequence"/>
</dbReference>
<dbReference type="InterPro" id="IPR006594">
    <property type="entry name" value="LisH"/>
</dbReference>
<keyword evidence="3" id="KW-1185">Reference proteome</keyword>
<dbReference type="AlphaFoldDB" id="A0ABD2QJ71"/>
<evidence type="ECO:0000313" key="3">
    <source>
        <dbReference type="Proteomes" id="UP001626550"/>
    </source>
</evidence>
<evidence type="ECO:0000259" key="1">
    <source>
        <dbReference type="Pfam" id="PF26038"/>
    </source>
</evidence>